<name>A0A2P2QWH9_RHIMU</name>
<protein>
    <submittedName>
        <fullName evidence="1">Uncharacterized protein</fullName>
    </submittedName>
</protein>
<dbReference type="AlphaFoldDB" id="A0A2P2QWH9"/>
<evidence type="ECO:0000313" key="1">
    <source>
        <dbReference type="EMBL" id="MBX71356.1"/>
    </source>
</evidence>
<proteinExistence type="predicted"/>
<reference evidence="1" key="1">
    <citation type="submission" date="2018-02" db="EMBL/GenBank/DDBJ databases">
        <title>Rhizophora mucronata_Transcriptome.</title>
        <authorList>
            <person name="Meera S.P."/>
            <person name="Sreeshan A."/>
            <person name="Augustine A."/>
        </authorList>
    </citation>
    <scope>NUCLEOTIDE SEQUENCE</scope>
    <source>
        <tissue evidence="1">Leaf</tissue>
    </source>
</reference>
<accession>A0A2P2QWH9</accession>
<organism evidence="1">
    <name type="scientific">Rhizophora mucronata</name>
    <name type="common">Asiatic mangrove</name>
    <dbReference type="NCBI Taxonomy" id="61149"/>
    <lineage>
        <taxon>Eukaryota</taxon>
        <taxon>Viridiplantae</taxon>
        <taxon>Streptophyta</taxon>
        <taxon>Embryophyta</taxon>
        <taxon>Tracheophyta</taxon>
        <taxon>Spermatophyta</taxon>
        <taxon>Magnoliopsida</taxon>
        <taxon>eudicotyledons</taxon>
        <taxon>Gunneridae</taxon>
        <taxon>Pentapetalae</taxon>
        <taxon>rosids</taxon>
        <taxon>fabids</taxon>
        <taxon>Malpighiales</taxon>
        <taxon>Rhizophoraceae</taxon>
        <taxon>Rhizophora</taxon>
    </lineage>
</organism>
<sequence length="35" mass="3977">MHNLPNSCILTHSTALFHFSLVHNAPLIFAFRKTP</sequence>
<dbReference type="EMBL" id="GGEC01090872">
    <property type="protein sequence ID" value="MBX71356.1"/>
    <property type="molecule type" value="Transcribed_RNA"/>
</dbReference>